<dbReference type="CDD" id="cd00448">
    <property type="entry name" value="YjgF_YER057c_UK114_family"/>
    <property type="match status" value="1"/>
</dbReference>
<evidence type="ECO:0000313" key="2">
    <source>
        <dbReference type="EMBL" id="GBE85131.1"/>
    </source>
</evidence>
<dbReference type="InterPro" id="IPR006056">
    <property type="entry name" value="RidA"/>
</dbReference>
<proteinExistence type="inferred from homology"/>
<dbReference type="RefSeq" id="XP_027616044.1">
    <property type="nucleotide sequence ID" value="XM_027760243.1"/>
</dbReference>
<dbReference type="InterPro" id="IPR006175">
    <property type="entry name" value="YjgF/YER057c/UK114"/>
</dbReference>
<evidence type="ECO:0000256" key="1">
    <source>
        <dbReference type="ARBA" id="ARBA00010552"/>
    </source>
</evidence>
<dbReference type="FunFam" id="3.30.1330.40:FF:000001">
    <property type="entry name" value="L-PSP family endoribonuclease"/>
    <property type="match status" value="1"/>
</dbReference>
<dbReference type="FunCoup" id="A0A401GSB7">
    <property type="interactions" value="234"/>
</dbReference>
<name>A0A401GSB7_9APHY</name>
<dbReference type="Gene3D" id="3.30.1330.40">
    <property type="entry name" value="RutC-like"/>
    <property type="match status" value="1"/>
</dbReference>
<dbReference type="SUPFAM" id="SSF55298">
    <property type="entry name" value="YjgF-like"/>
    <property type="match status" value="1"/>
</dbReference>
<dbReference type="InParanoid" id="A0A401GSB7"/>
<dbReference type="GeneID" id="38782048"/>
<gene>
    <name evidence="2" type="ORF">SCP_0703170</name>
</gene>
<reference evidence="2 3" key="1">
    <citation type="journal article" date="2018" name="Sci. Rep.">
        <title>Genome sequence of the cauliflower mushroom Sparassis crispa (Hanabiratake) and its association with beneficial usage.</title>
        <authorList>
            <person name="Kiyama R."/>
            <person name="Furutani Y."/>
            <person name="Kawaguchi K."/>
            <person name="Nakanishi T."/>
        </authorList>
    </citation>
    <scope>NUCLEOTIDE SEQUENCE [LARGE SCALE GENOMIC DNA]</scope>
</reference>
<sequence length="124" mass="13282">MKTILNAPDAVPPLPAFSHATVCNGMVYVSGSIGCDKSYKIVGDIKEQTRASVENLRKVLQAAGSDLEHIVKANVYLTNMNDFPLMSEAYLEYFPGKPPARTCIGVAALPLGASVEIECIAEKP</sequence>
<dbReference type="AlphaFoldDB" id="A0A401GSB7"/>
<dbReference type="OrthoDB" id="309640at2759"/>
<dbReference type="NCBIfam" id="TIGR00004">
    <property type="entry name" value="Rid family detoxifying hydrolase"/>
    <property type="match status" value="1"/>
</dbReference>
<dbReference type="EMBL" id="BFAD01000007">
    <property type="protein sequence ID" value="GBE85131.1"/>
    <property type="molecule type" value="Genomic_DNA"/>
</dbReference>
<dbReference type="GO" id="GO:0019239">
    <property type="term" value="F:deaminase activity"/>
    <property type="evidence" value="ECO:0007669"/>
    <property type="project" value="TreeGrafter"/>
</dbReference>
<dbReference type="Proteomes" id="UP000287166">
    <property type="component" value="Unassembled WGS sequence"/>
</dbReference>
<dbReference type="PANTHER" id="PTHR11803:SF58">
    <property type="entry name" value="PROTEIN HMF1-RELATED"/>
    <property type="match status" value="1"/>
</dbReference>
<comment type="similarity">
    <text evidence="1">Belongs to the RutC family.</text>
</comment>
<protein>
    <submittedName>
        <fullName evidence="2">Protein mmf2, mitochondrial</fullName>
    </submittedName>
</protein>
<keyword evidence="3" id="KW-1185">Reference proteome</keyword>
<evidence type="ECO:0000313" key="3">
    <source>
        <dbReference type="Proteomes" id="UP000287166"/>
    </source>
</evidence>
<dbReference type="Pfam" id="PF01042">
    <property type="entry name" value="Ribonuc_L-PSP"/>
    <property type="match status" value="1"/>
</dbReference>
<comment type="caution">
    <text evidence="2">The sequence shown here is derived from an EMBL/GenBank/DDBJ whole genome shotgun (WGS) entry which is preliminary data.</text>
</comment>
<dbReference type="PROSITE" id="PS51257">
    <property type="entry name" value="PROKAR_LIPOPROTEIN"/>
    <property type="match status" value="1"/>
</dbReference>
<dbReference type="InterPro" id="IPR035959">
    <property type="entry name" value="RutC-like_sf"/>
</dbReference>
<dbReference type="STRING" id="139825.A0A401GSB7"/>
<dbReference type="GO" id="GO:0005739">
    <property type="term" value="C:mitochondrion"/>
    <property type="evidence" value="ECO:0007669"/>
    <property type="project" value="TreeGrafter"/>
</dbReference>
<dbReference type="PANTHER" id="PTHR11803">
    <property type="entry name" value="2-IMINOBUTANOATE/2-IMINOPROPANOATE DEAMINASE RIDA"/>
    <property type="match status" value="1"/>
</dbReference>
<organism evidence="2 3">
    <name type="scientific">Sparassis crispa</name>
    <dbReference type="NCBI Taxonomy" id="139825"/>
    <lineage>
        <taxon>Eukaryota</taxon>
        <taxon>Fungi</taxon>
        <taxon>Dikarya</taxon>
        <taxon>Basidiomycota</taxon>
        <taxon>Agaricomycotina</taxon>
        <taxon>Agaricomycetes</taxon>
        <taxon>Polyporales</taxon>
        <taxon>Sparassidaceae</taxon>
        <taxon>Sparassis</taxon>
    </lineage>
</organism>
<accession>A0A401GSB7</accession>
<dbReference type="GO" id="GO:0005829">
    <property type="term" value="C:cytosol"/>
    <property type="evidence" value="ECO:0007669"/>
    <property type="project" value="TreeGrafter"/>
</dbReference>